<accession>A0A8K1CSK0</accession>
<feature type="compositionally biased region" description="Basic residues" evidence="1">
    <location>
        <begin position="606"/>
        <end position="619"/>
    </location>
</feature>
<organism evidence="4 5">
    <name type="scientific">Pythium oligandrum</name>
    <name type="common">Mycoparasitic fungus</name>
    <dbReference type="NCBI Taxonomy" id="41045"/>
    <lineage>
        <taxon>Eukaryota</taxon>
        <taxon>Sar</taxon>
        <taxon>Stramenopiles</taxon>
        <taxon>Oomycota</taxon>
        <taxon>Peronosporomycetes</taxon>
        <taxon>Pythiales</taxon>
        <taxon>Pythiaceae</taxon>
        <taxon>Pythium</taxon>
    </lineage>
</organism>
<dbReference type="PANTHER" id="PTHR31145">
    <property type="entry name" value="INTEGRAL MEMBRANE PROTEIN (AFU_ORTHOLOGUE AFUA_7G01610)"/>
    <property type="match status" value="1"/>
</dbReference>
<evidence type="ECO:0000313" key="4">
    <source>
        <dbReference type="EMBL" id="TMW68449.1"/>
    </source>
</evidence>
<sequence>MAGCGQCCARSCACVTRVVLAALLLALIPAGYLTYEFYLKDWGADRLDEYAKAVADAASNASLPSLGNTTLACAKCPGVNMAFPINTKTHPTYGSFQVTMMNDAGWMTSAVTTAGVAVGAGGSVLLSLLSAVHGASTTANGCGIFEMAFIVGQAQFMTLLGALQTNGVPIFFLEFCRKLAWTNLQIFPQEASYDPTSSNGEGKRRLLGWDTDAAAGANGVERYSLLVGVEPNHLFYYTCVALAVVLVAVLLVYLVVRLVLSKCKREAAVALDHRVIWFYIQLLLLGQYIISMTACFQIYFTATRTKSMGDLGLAIVILAIACLGVLIFGIIKIARHQEELRTHGSDEHDADKGFHQRYSAFYQDYTVENVYFFVVKMVLDFASGAVVATVQDVMVQIGVLVGLNVLFLLALIIRQPYLIPLFYYVGVLAGYLRVVLLLLTLIQAYPDIFPQDVRDFVAVLIICINGVLILCVLIRQLYVLCVAVYKWCTRSKTQSDVDQLELAVPLNEPESRKSNAASTSDKGSYRSSKAKKPSSLNGGNRSSMRHTQDALFDEQPSPLHRTTSPTSAPTYFEIGNGRYSLPTATSAPVAVPVATPEPARASVPAKRPHRSLYKQRRRKNKFEAVKDDDLPEWARI</sequence>
<evidence type="ECO:0000256" key="1">
    <source>
        <dbReference type="SAM" id="MobiDB-lite"/>
    </source>
</evidence>
<comment type="caution">
    <text evidence="4">The sequence shown here is derived from an EMBL/GenBank/DDBJ whole genome shotgun (WGS) entry which is preliminary data.</text>
</comment>
<dbReference type="Proteomes" id="UP000794436">
    <property type="component" value="Unassembled WGS sequence"/>
</dbReference>
<dbReference type="InterPro" id="IPR040241">
    <property type="entry name" value="TRP_Flc/Pkd2-like"/>
</dbReference>
<name>A0A8K1CSK0_PYTOL</name>
<keyword evidence="5" id="KW-1185">Reference proteome</keyword>
<dbReference type="PANTHER" id="PTHR31145:SF6">
    <property type="entry name" value="INTEGRAL MEMBRANE PROTEIN (AFU_ORTHOLOGUE AFUA_7G01610)"/>
    <property type="match status" value="1"/>
</dbReference>
<keyword evidence="2" id="KW-1133">Transmembrane helix</keyword>
<feature type="transmembrane region" description="Helical" evidence="2">
    <location>
        <begin position="370"/>
        <end position="388"/>
    </location>
</feature>
<evidence type="ECO:0000259" key="3">
    <source>
        <dbReference type="Pfam" id="PF06011"/>
    </source>
</evidence>
<protein>
    <recommendedName>
        <fullName evidence="3">TRP C-terminal domain-containing protein</fullName>
    </recommendedName>
</protein>
<feature type="transmembrane region" description="Helical" evidence="2">
    <location>
        <begin position="276"/>
        <end position="299"/>
    </location>
</feature>
<gene>
    <name evidence="4" type="ORF">Poli38472_005917</name>
</gene>
<dbReference type="AlphaFoldDB" id="A0A8K1CSK0"/>
<feature type="transmembrane region" description="Helical" evidence="2">
    <location>
        <begin position="234"/>
        <end position="256"/>
    </location>
</feature>
<dbReference type="GO" id="GO:0055085">
    <property type="term" value="P:transmembrane transport"/>
    <property type="evidence" value="ECO:0007669"/>
    <property type="project" value="TreeGrafter"/>
</dbReference>
<feature type="transmembrane region" description="Helical" evidence="2">
    <location>
        <begin position="12"/>
        <end position="32"/>
    </location>
</feature>
<dbReference type="GO" id="GO:0016020">
    <property type="term" value="C:membrane"/>
    <property type="evidence" value="ECO:0007669"/>
    <property type="project" value="TreeGrafter"/>
</dbReference>
<feature type="compositionally biased region" description="Polar residues" evidence="1">
    <location>
        <begin position="560"/>
        <end position="569"/>
    </location>
</feature>
<keyword evidence="2" id="KW-0812">Transmembrane</keyword>
<feature type="transmembrane region" description="Helical" evidence="2">
    <location>
        <begin position="421"/>
        <end position="445"/>
    </location>
</feature>
<feature type="region of interest" description="Disordered" evidence="1">
    <location>
        <begin position="511"/>
        <end position="574"/>
    </location>
</feature>
<feature type="region of interest" description="Disordered" evidence="1">
    <location>
        <begin position="597"/>
        <end position="619"/>
    </location>
</feature>
<evidence type="ECO:0000313" key="5">
    <source>
        <dbReference type="Proteomes" id="UP000794436"/>
    </source>
</evidence>
<dbReference type="Pfam" id="PF06011">
    <property type="entry name" value="TRP"/>
    <property type="match status" value="1"/>
</dbReference>
<keyword evidence="2" id="KW-0472">Membrane</keyword>
<feature type="transmembrane region" description="Helical" evidence="2">
    <location>
        <begin position="110"/>
        <end position="132"/>
    </location>
</feature>
<feature type="transmembrane region" description="Helical" evidence="2">
    <location>
        <begin position="311"/>
        <end position="331"/>
    </location>
</feature>
<dbReference type="EMBL" id="SPLM01000002">
    <property type="protein sequence ID" value="TMW68449.1"/>
    <property type="molecule type" value="Genomic_DNA"/>
</dbReference>
<dbReference type="InterPro" id="IPR010308">
    <property type="entry name" value="TRP_C"/>
</dbReference>
<feature type="transmembrane region" description="Helical" evidence="2">
    <location>
        <begin position="144"/>
        <end position="163"/>
    </location>
</feature>
<feature type="transmembrane region" description="Helical" evidence="2">
    <location>
        <begin position="394"/>
        <end position="414"/>
    </location>
</feature>
<reference evidence="4" key="1">
    <citation type="submission" date="2019-03" db="EMBL/GenBank/DDBJ databases">
        <title>Long read genome sequence of the mycoparasitic Pythium oligandrum ATCC 38472 isolated from sugarbeet rhizosphere.</title>
        <authorList>
            <person name="Gaulin E."/>
        </authorList>
    </citation>
    <scope>NUCLEOTIDE SEQUENCE</scope>
    <source>
        <strain evidence="4">ATCC 38472_TT</strain>
    </source>
</reference>
<feature type="compositionally biased region" description="Polar residues" evidence="1">
    <location>
        <begin position="514"/>
        <end position="527"/>
    </location>
</feature>
<dbReference type="OrthoDB" id="125217at2759"/>
<evidence type="ECO:0000256" key="2">
    <source>
        <dbReference type="SAM" id="Phobius"/>
    </source>
</evidence>
<feature type="transmembrane region" description="Helical" evidence="2">
    <location>
        <begin position="457"/>
        <end position="485"/>
    </location>
</feature>
<proteinExistence type="predicted"/>
<feature type="domain" description="TRP C-terminal" evidence="3">
    <location>
        <begin position="105"/>
        <end position="486"/>
    </location>
</feature>